<feature type="coiled-coil region" evidence="1">
    <location>
        <begin position="1913"/>
        <end position="2012"/>
    </location>
</feature>
<proteinExistence type="predicted"/>
<dbReference type="STRING" id="1754191.A0A1Y1V4Y2"/>
<feature type="compositionally biased region" description="Basic and acidic residues" evidence="2">
    <location>
        <begin position="1468"/>
        <end position="1477"/>
    </location>
</feature>
<evidence type="ECO:0000256" key="2">
    <source>
        <dbReference type="SAM" id="MobiDB-lite"/>
    </source>
</evidence>
<feature type="region of interest" description="Disordered" evidence="2">
    <location>
        <begin position="2201"/>
        <end position="2225"/>
    </location>
</feature>
<evidence type="ECO:0000313" key="5">
    <source>
        <dbReference type="Proteomes" id="UP000193719"/>
    </source>
</evidence>
<feature type="domain" description="Protein Zds1 C-terminal" evidence="3">
    <location>
        <begin position="2144"/>
        <end position="2196"/>
    </location>
</feature>
<dbReference type="EMBL" id="MCFH01000035">
    <property type="protein sequence ID" value="ORX46443.1"/>
    <property type="molecule type" value="Genomic_DNA"/>
</dbReference>
<dbReference type="Pfam" id="PF08632">
    <property type="entry name" value="Zds_C"/>
    <property type="match status" value="1"/>
</dbReference>
<accession>A0A1Y1V4Y2</accession>
<dbReference type="InterPro" id="IPR013941">
    <property type="entry name" value="ZDS1_C"/>
</dbReference>
<protein>
    <recommendedName>
        <fullName evidence="3">Protein Zds1 C-terminal domain-containing protein</fullName>
    </recommendedName>
</protein>
<keyword evidence="5" id="KW-1185">Reference proteome</keyword>
<evidence type="ECO:0000313" key="4">
    <source>
        <dbReference type="EMBL" id="ORX46443.1"/>
    </source>
</evidence>
<gene>
    <name evidence="4" type="ORF">BCR36DRAFT_414106</name>
</gene>
<comment type="caution">
    <text evidence="4">The sequence shown here is derived from an EMBL/GenBank/DDBJ whole genome shotgun (WGS) entry which is preliminary data.</text>
</comment>
<reference evidence="4 5" key="2">
    <citation type="submission" date="2016-08" db="EMBL/GenBank/DDBJ databases">
        <title>Pervasive Adenine N6-methylation of Active Genes in Fungi.</title>
        <authorList>
            <consortium name="DOE Joint Genome Institute"/>
            <person name="Mondo S.J."/>
            <person name="Dannebaum R.O."/>
            <person name="Kuo R.C."/>
            <person name="Labutti K."/>
            <person name="Haridas S."/>
            <person name="Kuo A."/>
            <person name="Salamov A."/>
            <person name="Ahrendt S.R."/>
            <person name="Lipzen A."/>
            <person name="Sullivan W."/>
            <person name="Andreopoulos W.B."/>
            <person name="Clum A."/>
            <person name="Lindquist E."/>
            <person name="Daum C."/>
            <person name="Ramamoorthy G.K."/>
            <person name="Gryganskyi A."/>
            <person name="Culley D."/>
            <person name="Magnuson J.K."/>
            <person name="James T.Y."/>
            <person name="O'Malley M.A."/>
            <person name="Stajich J.E."/>
            <person name="Spatafora J.W."/>
            <person name="Visel A."/>
            <person name="Grigoriev I.V."/>
        </authorList>
    </citation>
    <scope>NUCLEOTIDE SEQUENCE [LARGE SCALE GENOMIC DNA]</scope>
    <source>
        <strain evidence="5">finn</strain>
    </source>
</reference>
<feature type="compositionally biased region" description="Polar residues" evidence="2">
    <location>
        <begin position="424"/>
        <end position="433"/>
    </location>
</feature>
<dbReference type="OrthoDB" id="5589766at2759"/>
<feature type="region of interest" description="Disordered" evidence="2">
    <location>
        <begin position="998"/>
        <end position="1196"/>
    </location>
</feature>
<keyword evidence="1" id="KW-0175">Coiled coil</keyword>
<dbReference type="SMART" id="SM01327">
    <property type="entry name" value="Zds_C"/>
    <property type="match status" value="1"/>
</dbReference>
<sequence>MSEKHLKNHELNGNENGSNNKINGSNDISSNCSSGSNMSQNGCGKGIIRRSKALYVSSTMPLKSQVQNNGSSITANKTVTGIYNYGANNTNNWNELSLNAKNNFMSLDRHMNLPNYSQVMSPPSTPPYKAQSLGPNSAMQYSNDSLDRNSVYSLPPANSMTIPQANANITNSSLSPNILPSTNILSSSPPPSYILINGNTNMEVSSIHSPTSTYNVIEDSNGRKLSTPSLQGSIQINGNYNIVEDNHGRRLSNSSQQNAIQVSNGNLFLQNAYSSSSNTIIYGSPTSSPPSSPKQQNIMYSLPRNLNSSQGILLSQSPTNQGPGVVQRFKNSQVPISQRYSLPILSNSYTMMNPNYVSKSNTTIDYSNNSPMHHHPSQYNVLSLKESNTIGNFSGLNINGQEYYVKPKSTSSSLMNSNSKGSNHSCANTNSMISRNGSKKSSRSANSNSIPAKIPVRKDSSCLVDSFNSNYSLNANSLPKSLSLFTSPTNSQGSNDLPTNIPSDNVNASISPVAVSQPIDIPLSSRSSSSDTDSSFSSYRSSNYVMSITQGNQMESTYAEVHQCPPPYEHSFMDQDSIDLNNNDHDLIFDLEHTTSIPRSNSDEKELIEGMPNLFNKNRYSKEYSAFDHVSFNNDALSSPTAFSNFLDSYSRIFDYYGVDGEGKEHKEQHDEKENQLILESSVSEAENIQKKRESNEVKRNSSTLLGVDINVEKEILKKRSTLRSKDRIIADEILRKMSISHANSVKKESLTHKQNSIIKEKTTNTNDTNADSEVIGEACSHDNDDASVPSGERPGNNLEENVKSPESEDCQNIISENESTVTEPAQIIENCQEDISGKSVLGKSSITDIHLLDNEKDTIDIGLDIFNDFYEKCLEKINVEESDTSEKSDQSSSLIKNKESMENIPSIDRNNSIIDFDDEIKGNFLSGFLYSNVHTTPSLENIKKFLQSDSLSDKEKNNGENEIKVVANQHNSNLQEQEMISMVQDKEVVVVETKEKQLQKEKKSSFPSEPEQDQISKEKTNHDDAKVITKTSLTETEANKDSISSEQPTESSPTEVTEVSVTGKEACLPKEATHSSHPLPSIPIAQKKEIDGQAESFVKKEGDKKEIDSTTVNEFNTEAKKESSEPDGNPSDENKPKDVSLSENESNSRDEDTSENESKSKDEVTSDKEIKPENEKLQETSEREKSSKEDSISSNDSMKRIEVILKKNSDRGNRIILPQSISDINKENKDEKPFIPNNTEVKQLIDRGLSNSSDHNIDNTQFFWSSDVQANTEVHPSEICNHTNSLPEKLLGTIPSRKKSFAESAYVITRDSISNDINGKPVIDPKNYIRYRRSRVIWEHYNNSYLKHRMMSWSSTAIIRSKTIGSCYIKPQHSTSISSSNKKNMPIRSHTTEVKSNLVGKGPVTNYYEFLTPSIEALKEDNEMLTKVVNDMIKSKESEKNDKQDSTMKEEKGKKTSMISNTEDKEEEKTKYPSKEGKLQTKKVQINEDNNQVVSTTTTEEIIQQYMPNDSSISYSKTIYENTTEEDLERIVEENSRAKRSGWAIWWSIYACQEDTNNRLMEQKQINENDNKNLLRKIRRFGNKSKKSKKQKKKRNRNSNNKNKDSAVVVPVVTNSPPPKKSERKESLSIPRRQSSLSNRRPKAQKKEDIPYTQTLKPSPLLSPQLIPVDKMNKKPRSKLNRGSIIKNKENEEDYGYSSDSSFSSLSSVSTISSLSSLNEHLQLSNQQDLLPVSSNNSNVKEIFQDQFSELSDIASYQGSPLFSSADKDISNSQEFDAMEDVSSPSISSSLPDDFVLPTVSEPQEIFNENNILDSEERELLVSSSFQFEELPNNVTPIYDLAEIISTPSELASAQPIFVESSSSPSQKVSNFELENEKFNAISNELCKQMESIYKLQLSLQQQFEQISLQLQERQSANKTILQEEIDAIKQENEWRQNCVQQQKLIKQKQLELQDKQRKLQMEQELLQQRQIQQQEIYRQEQQLQMQEIQLSQLKIQLQLQEQIKEQLQRQQQLQPMETSISSSSYYNAMPSPKPAYEALNDKPTSNNLFDKEISEMFKQSSYNPFNDYQTMEEEQAISDISKERMDIKDLIQDNYSSDESVINSDYYSDFTSNSDFTDYIYDSTTGSEYSIHHTFNDRLHIYKPEDDLPYARFNPLVEKALYQLSWNKLTKNRRSLHQQVIIRNLMIYYFTLNMENSHHSRKSSMRRKVPHIKGVGKKRSRTK</sequence>
<evidence type="ECO:0000256" key="1">
    <source>
        <dbReference type="SAM" id="Coils"/>
    </source>
</evidence>
<feature type="region of interest" description="Disordered" evidence="2">
    <location>
        <begin position="1566"/>
        <end position="1688"/>
    </location>
</feature>
<feature type="compositionally biased region" description="Basic and acidic residues" evidence="2">
    <location>
        <begin position="1"/>
        <end position="12"/>
    </location>
</feature>
<feature type="compositionally biased region" description="Low complexity" evidence="2">
    <location>
        <begin position="1045"/>
        <end position="1063"/>
    </location>
</feature>
<feature type="region of interest" description="Disordered" evidence="2">
    <location>
        <begin position="746"/>
        <end position="809"/>
    </location>
</feature>
<name>A0A1Y1V4Y2_9FUNG</name>
<feature type="region of interest" description="Disordered" evidence="2">
    <location>
        <begin position="408"/>
        <end position="452"/>
    </location>
</feature>
<feature type="compositionally biased region" description="Low complexity" evidence="2">
    <location>
        <begin position="408"/>
        <end position="423"/>
    </location>
</feature>
<reference evidence="4 5" key="1">
    <citation type="submission" date="2016-08" db="EMBL/GenBank/DDBJ databases">
        <title>Genomes of anaerobic fungi encode conserved fungal cellulosomes for biomass hydrolysis.</title>
        <authorList>
            <consortium name="DOE Joint Genome Institute"/>
            <person name="Haitjema C.H."/>
            <person name="Gilmore S.P."/>
            <person name="Henske J.K."/>
            <person name="Solomon K.V."/>
            <person name="De Groot R."/>
            <person name="Kuo A."/>
            <person name="Mondo S.J."/>
            <person name="Salamov A.A."/>
            <person name="Labutti K."/>
            <person name="Zhao Z."/>
            <person name="Chiniquy J."/>
            <person name="Barry K."/>
            <person name="Brewer H.M."/>
            <person name="Purvine S.O."/>
            <person name="Wright A.T."/>
            <person name="Boxma B."/>
            <person name="Van Alen T."/>
            <person name="Hackstein J.H."/>
            <person name="Baker S.E."/>
            <person name="Grigoriev I.V."/>
            <person name="O'Malley M.A."/>
        </authorList>
    </citation>
    <scope>NUCLEOTIDE SEQUENCE [LARGE SCALE GENOMIC DNA]</scope>
    <source>
        <strain evidence="5">finn</strain>
    </source>
</reference>
<feature type="compositionally biased region" description="Basic residues" evidence="2">
    <location>
        <begin position="1575"/>
        <end position="1598"/>
    </location>
</feature>
<feature type="compositionally biased region" description="Low complexity" evidence="2">
    <location>
        <begin position="13"/>
        <end position="42"/>
    </location>
</feature>
<feature type="compositionally biased region" description="Basic and acidic residues" evidence="2">
    <location>
        <begin position="1087"/>
        <end position="1109"/>
    </location>
</feature>
<feature type="compositionally biased region" description="Basic and acidic residues" evidence="2">
    <location>
        <begin position="881"/>
        <end position="890"/>
    </location>
</feature>
<feature type="region of interest" description="Disordered" evidence="2">
    <location>
        <begin position="1436"/>
        <end position="1477"/>
    </location>
</feature>
<feature type="region of interest" description="Disordered" evidence="2">
    <location>
        <begin position="1"/>
        <end position="43"/>
    </location>
</feature>
<evidence type="ECO:0000259" key="3">
    <source>
        <dbReference type="SMART" id="SM01327"/>
    </source>
</evidence>
<feature type="compositionally biased region" description="Basic and acidic residues" evidence="2">
    <location>
        <begin position="1133"/>
        <end position="1196"/>
    </location>
</feature>
<feature type="compositionally biased region" description="Polar residues" evidence="2">
    <location>
        <begin position="753"/>
        <end position="772"/>
    </location>
</feature>
<dbReference type="Proteomes" id="UP000193719">
    <property type="component" value="Unassembled WGS sequence"/>
</dbReference>
<feature type="region of interest" description="Disordered" evidence="2">
    <location>
        <begin position="881"/>
        <end position="903"/>
    </location>
</feature>
<feature type="compositionally biased region" description="Basic and acidic residues" evidence="2">
    <location>
        <begin position="1015"/>
        <end position="1028"/>
    </location>
</feature>
<feature type="compositionally biased region" description="Basic and acidic residues" evidence="2">
    <location>
        <begin position="1436"/>
        <end position="1455"/>
    </location>
</feature>
<organism evidence="4 5">
    <name type="scientific">Piromyces finnis</name>
    <dbReference type="NCBI Taxonomy" id="1754191"/>
    <lineage>
        <taxon>Eukaryota</taxon>
        <taxon>Fungi</taxon>
        <taxon>Fungi incertae sedis</taxon>
        <taxon>Chytridiomycota</taxon>
        <taxon>Chytridiomycota incertae sedis</taxon>
        <taxon>Neocallimastigomycetes</taxon>
        <taxon>Neocallimastigales</taxon>
        <taxon>Neocallimastigaceae</taxon>
        <taxon>Piromyces</taxon>
    </lineage>
</organism>